<feature type="domain" description="Cytochrome c" evidence="18">
    <location>
        <begin position="373"/>
        <end position="460"/>
    </location>
</feature>
<keyword evidence="9" id="KW-0249">Electron transport</keyword>
<dbReference type="GO" id="GO:0020037">
    <property type="term" value="F:heme binding"/>
    <property type="evidence" value="ECO:0007669"/>
    <property type="project" value="InterPro"/>
</dbReference>
<evidence type="ECO:0000256" key="7">
    <source>
        <dbReference type="ARBA" id="ARBA00022723"/>
    </source>
</evidence>
<evidence type="ECO:0000256" key="10">
    <source>
        <dbReference type="ARBA" id="ARBA00022989"/>
    </source>
</evidence>
<evidence type="ECO:0000256" key="2">
    <source>
        <dbReference type="ARBA" id="ARBA00007866"/>
    </source>
</evidence>
<keyword evidence="13 16" id="KW-0472">Membrane</keyword>
<dbReference type="STRING" id="314608.KT99_01534"/>
<dbReference type="CDD" id="cd13919">
    <property type="entry name" value="CuRO_HCO_II_like_5"/>
    <property type="match status" value="1"/>
</dbReference>
<organism evidence="19 20">
    <name type="scientific">Shewanella benthica KT99</name>
    <dbReference type="NCBI Taxonomy" id="314608"/>
    <lineage>
        <taxon>Bacteria</taxon>
        <taxon>Pseudomonadati</taxon>
        <taxon>Pseudomonadota</taxon>
        <taxon>Gammaproteobacteria</taxon>
        <taxon>Alteromonadales</taxon>
        <taxon>Shewanellaceae</taxon>
        <taxon>Shewanella</taxon>
    </lineage>
</organism>
<evidence type="ECO:0000259" key="17">
    <source>
        <dbReference type="PROSITE" id="PS50857"/>
    </source>
</evidence>
<evidence type="ECO:0000256" key="1">
    <source>
        <dbReference type="ARBA" id="ARBA00004141"/>
    </source>
</evidence>
<dbReference type="AlphaFoldDB" id="A9DFU0"/>
<gene>
    <name evidence="19" type="ORF">KT99_01534</name>
</gene>
<dbReference type="InterPro" id="IPR008972">
    <property type="entry name" value="Cupredoxin"/>
</dbReference>
<comment type="subcellular location">
    <subcellularLocation>
        <location evidence="1">Membrane</location>
        <topology evidence="1">Multi-pass membrane protein</topology>
    </subcellularLocation>
</comment>
<dbReference type="InterPro" id="IPR002429">
    <property type="entry name" value="CcO_II-like_C"/>
</dbReference>
<keyword evidence="6 16" id="KW-0812">Transmembrane</keyword>
<evidence type="ECO:0000256" key="6">
    <source>
        <dbReference type="ARBA" id="ARBA00022692"/>
    </source>
</evidence>
<dbReference type="GO" id="GO:0016020">
    <property type="term" value="C:membrane"/>
    <property type="evidence" value="ECO:0007669"/>
    <property type="project" value="UniProtKB-SubCell"/>
</dbReference>
<keyword evidence="5 15" id="KW-0349">Heme</keyword>
<evidence type="ECO:0000256" key="8">
    <source>
        <dbReference type="ARBA" id="ARBA00022967"/>
    </source>
</evidence>
<dbReference type="PROSITE" id="PS51007">
    <property type="entry name" value="CYTC"/>
    <property type="match status" value="2"/>
</dbReference>
<dbReference type="PANTHER" id="PTHR22888">
    <property type="entry name" value="CYTOCHROME C OXIDASE, SUBUNIT II"/>
    <property type="match status" value="1"/>
</dbReference>
<evidence type="ECO:0000256" key="11">
    <source>
        <dbReference type="ARBA" id="ARBA00023004"/>
    </source>
</evidence>
<comment type="catalytic activity">
    <reaction evidence="14">
        <text>4 Fe(II)-[cytochrome c] + O2 + 8 H(+)(in) = 4 Fe(III)-[cytochrome c] + 2 H2O + 4 H(+)(out)</text>
        <dbReference type="Rhea" id="RHEA:11436"/>
        <dbReference type="Rhea" id="RHEA-COMP:10350"/>
        <dbReference type="Rhea" id="RHEA-COMP:14399"/>
        <dbReference type="ChEBI" id="CHEBI:15377"/>
        <dbReference type="ChEBI" id="CHEBI:15378"/>
        <dbReference type="ChEBI" id="CHEBI:15379"/>
        <dbReference type="ChEBI" id="CHEBI:29033"/>
        <dbReference type="ChEBI" id="CHEBI:29034"/>
        <dbReference type="EC" id="7.1.1.9"/>
    </reaction>
</comment>
<dbReference type="Pfam" id="PF00034">
    <property type="entry name" value="Cytochrom_C"/>
    <property type="match status" value="2"/>
</dbReference>
<dbReference type="Gene3D" id="2.60.40.420">
    <property type="entry name" value="Cupredoxins - blue copper proteins"/>
    <property type="match status" value="1"/>
</dbReference>
<dbReference type="Gene3D" id="1.10.287.90">
    <property type="match status" value="1"/>
</dbReference>
<evidence type="ECO:0000256" key="14">
    <source>
        <dbReference type="ARBA" id="ARBA00047816"/>
    </source>
</evidence>
<dbReference type="PRINTS" id="PR01166">
    <property type="entry name" value="CYCOXIDASEII"/>
</dbReference>
<dbReference type="InterPro" id="IPR045187">
    <property type="entry name" value="CcO_II"/>
</dbReference>
<keyword evidence="12" id="KW-0186">Copper</keyword>
<evidence type="ECO:0000256" key="13">
    <source>
        <dbReference type="ARBA" id="ARBA00023136"/>
    </source>
</evidence>
<protein>
    <recommendedName>
        <fullName evidence="3">cytochrome-c oxidase</fullName>
        <ecNumber evidence="3">7.1.1.9</ecNumber>
    </recommendedName>
</protein>
<evidence type="ECO:0000313" key="20">
    <source>
        <dbReference type="Proteomes" id="UP000005839"/>
    </source>
</evidence>
<accession>A9DFU0</accession>
<evidence type="ECO:0000256" key="15">
    <source>
        <dbReference type="PROSITE-ProRule" id="PRU00433"/>
    </source>
</evidence>
<evidence type="ECO:0000256" key="9">
    <source>
        <dbReference type="ARBA" id="ARBA00022982"/>
    </source>
</evidence>
<evidence type="ECO:0000256" key="3">
    <source>
        <dbReference type="ARBA" id="ARBA00012949"/>
    </source>
</evidence>
<reference evidence="19 20" key="1">
    <citation type="submission" date="2007-10" db="EMBL/GenBank/DDBJ databases">
        <authorList>
            <person name="Yayanos A."/>
            <person name="Ferriera S."/>
            <person name="Johnson J."/>
            <person name="Kravitz S."/>
            <person name="Halpern A."/>
            <person name="Remington K."/>
            <person name="Beeson K."/>
            <person name="Tran B."/>
            <person name="Rogers Y.-H."/>
            <person name="Friedman R."/>
            <person name="Venter J.C."/>
        </authorList>
    </citation>
    <scope>NUCLEOTIDE SEQUENCE [LARGE SCALE GENOMIC DNA]</scope>
    <source>
        <strain evidence="19 20">KT99</strain>
    </source>
</reference>
<comment type="similarity">
    <text evidence="2">Belongs to the cytochrome c oxidase subunit 2 family.</text>
</comment>
<dbReference type="InterPro" id="IPR009056">
    <property type="entry name" value="Cyt_c-like_dom"/>
</dbReference>
<evidence type="ECO:0000313" key="19">
    <source>
        <dbReference type="EMBL" id="EDP99858.1"/>
    </source>
</evidence>
<keyword evidence="7 15" id="KW-0479">Metal-binding</keyword>
<feature type="domain" description="Cytochrome c" evidence="18">
    <location>
        <begin position="270"/>
        <end position="357"/>
    </location>
</feature>
<dbReference type="InterPro" id="IPR036257">
    <property type="entry name" value="Cyt_c_oxidase_su2_TM_sf"/>
</dbReference>
<dbReference type="InterPro" id="IPR001505">
    <property type="entry name" value="Copper_CuA"/>
</dbReference>
<dbReference type="InterPro" id="IPR036909">
    <property type="entry name" value="Cyt_c-like_dom_sf"/>
</dbReference>
<dbReference type="SUPFAM" id="SSF49503">
    <property type="entry name" value="Cupredoxins"/>
    <property type="match status" value="1"/>
</dbReference>
<dbReference type="SUPFAM" id="SSF46626">
    <property type="entry name" value="Cytochrome c"/>
    <property type="match status" value="2"/>
</dbReference>
<dbReference type="SUPFAM" id="SSF81464">
    <property type="entry name" value="Cytochrome c oxidase subunit II-like, transmembrane region"/>
    <property type="match status" value="1"/>
</dbReference>
<dbReference type="GO" id="GO:0042773">
    <property type="term" value="P:ATP synthesis coupled electron transport"/>
    <property type="evidence" value="ECO:0007669"/>
    <property type="project" value="TreeGrafter"/>
</dbReference>
<dbReference type="GO" id="GO:0005507">
    <property type="term" value="F:copper ion binding"/>
    <property type="evidence" value="ECO:0007669"/>
    <property type="project" value="InterPro"/>
</dbReference>
<dbReference type="PROSITE" id="PS00078">
    <property type="entry name" value="COX2"/>
    <property type="match status" value="1"/>
</dbReference>
<dbReference type="EMBL" id="ABIC01000030">
    <property type="protein sequence ID" value="EDP99858.1"/>
    <property type="molecule type" value="Genomic_DNA"/>
</dbReference>
<name>A9DFU0_9GAMM</name>
<evidence type="ECO:0000256" key="5">
    <source>
        <dbReference type="ARBA" id="ARBA00022617"/>
    </source>
</evidence>
<dbReference type="Gene3D" id="1.10.760.10">
    <property type="entry name" value="Cytochrome c-like domain"/>
    <property type="match status" value="2"/>
</dbReference>
<evidence type="ECO:0000259" key="18">
    <source>
        <dbReference type="PROSITE" id="PS51007"/>
    </source>
</evidence>
<evidence type="ECO:0000256" key="4">
    <source>
        <dbReference type="ARBA" id="ARBA00022448"/>
    </source>
</evidence>
<dbReference type="PANTHER" id="PTHR22888:SF9">
    <property type="entry name" value="CYTOCHROME C OXIDASE SUBUNIT 2"/>
    <property type="match status" value="1"/>
</dbReference>
<dbReference type="PROSITE" id="PS50857">
    <property type="entry name" value="COX2_CUA"/>
    <property type="match status" value="1"/>
</dbReference>
<keyword evidence="8" id="KW-1278">Translocase</keyword>
<evidence type="ECO:0000256" key="16">
    <source>
        <dbReference type="SAM" id="Phobius"/>
    </source>
</evidence>
<dbReference type="Proteomes" id="UP000005839">
    <property type="component" value="Unassembled WGS sequence"/>
</dbReference>
<dbReference type="Pfam" id="PF00116">
    <property type="entry name" value="COX2"/>
    <property type="match status" value="1"/>
</dbReference>
<feature type="domain" description="Cytochrome oxidase subunit II copper A binding" evidence="17">
    <location>
        <begin position="115"/>
        <end position="257"/>
    </location>
</feature>
<dbReference type="EC" id="7.1.1.9" evidence="3"/>
<feature type="transmembrane region" description="Helical" evidence="16">
    <location>
        <begin position="86"/>
        <end position="107"/>
    </location>
</feature>
<feature type="transmembrane region" description="Helical" evidence="16">
    <location>
        <begin position="44"/>
        <end position="65"/>
    </location>
</feature>
<proteinExistence type="inferred from homology"/>
<evidence type="ECO:0000256" key="12">
    <source>
        <dbReference type="ARBA" id="ARBA00023008"/>
    </source>
</evidence>
<keyword evidence="20" id="KW-1185">Reference proteome</keyword>
<dbReference type="GO" id="GO:0004129">
    <property type="term" value="F:cytochrome-c oxidase activity"/>
    <property type="evidence" value="ECO:0007669"/>
    <property type="project" value="UniProtKB-EC"/>
</dbReference>
<sequence length="495" mass="55204">MGGMAIAVVILLLVLVSVVFHFVSPWWFTPIASNWTAIDDTITLTFWITGIVFIAVNGFLAYCVFRFRFDKNRRADYEPENKKLEVWLTVFTTIGVAAMLAPGLVVWGDFVTVPDDAEIFEVVGQQWHWSYRLPGKDGVLGQSAVELMDEKNPFGLNPDDINAQDDILIPSNVMHILLDQPVKVLMRSKDVLHNFAVPQFRVKMDLVPGIETYLWFTPTRLGRFEMLCEELCGMAHYTMRGQIVVDTAQDYQVWLDKQFTFRESLDAPAGDLQLGKKLYASCAACHGDNGQGNEALNAPMLAGQPAWYLTRQLNYYKTQVRGSHQQDIYGQQMAAMANTLVDAKAIKDVTAYIASLPTLAISPAAVSNGPLARSIASGQRLFTNCAYCHGDQAQGKFALNAPRLAGQHAWYLKRQLQNYRASIRGAHREDLYGTQMIMMSRLLQNEQAIDDVIAYITRLKPAADAGYLQLGSRAISATESPSITGQSRSTQEVSR</sequence>
<comment type="caution">
    <text evidence="19">The sequence shown here is derived from an EMBL/GenBank/DDBJ whole genome shotgun (WGS) entry which is preliminary data.</text>
</comment>
<keyword evidence="4" id="KW-0813">Transport</keyword>
<keyword evidence="11 15" id="KW-0408">Iron</keyword>
<keyword evidence="10 16" id="KW-1133">Transmembrane helix</keyword>